<keyword evidence="7 11" id="KW-1133">Transmembrane helix</keyword>
<dbReference type="SMART" id="SM00255">
    <property type="entry name" value="TIR"/>
    <property type="match status" value="1"/>
</dbReference>
<sequence length="856" mass="98222">MTVMNASICLLIVHIYMFGIVNLYMLPNPEPICKYKELTVDCSHKTLMTIPHGLPRNTKRLILCHNSIARLTAISFKGLPKLEFLDLSYNSLSHIDDAAFASMPRLKELLLGHNEIGKSLPPATFRMLTELTRLDLSHNLIDSSKTQLLFGLNKLSYLNLAQNKLKSVNLGQHLNLTDLKMLNLSRNIIDGLRRDDFAGLNGSSLNTLDISCNNITVIEDDVFQGCTIKSFNISESFAKNSSVLVKSLVGNLKGKHLQELKLQNLNLTRLNNGTFEGWDTETLSVLDLSLNKITVIENQDTFHGLGKLKYLNLDANGLTGFNNKIFLELKSLEQLSLNQNNITILKKNMFSEGIPLPITYLYLRNSNINKIETGAFSGFDRLENLKMYNNSIDGTLNNSCFQGLVNIKLLDLGKNKHIHLSPGTFSIMPTLKYLYLNLNLLTIDPSKLSPFTNLTLLKTLDLSNNNMDTVPFFDDLKSLETLYLQHNNLVLLWKKTHSGGPVFMLRNLTKLQNLHLGWNGLDNIPPMAFQDLHSLKYVSLIYNKLNRLPDELFNNTRKLQNLYLHNNMFTLVNQSNLAYVLPSLKVLSMNFNPFSCSCDLEWFRLWIGKTDIDIVDVEKYECFSPPSMSKQPVLSYMPSRWTCDGIPPTWFWGIIIAIAVVVMILIATGIRYRWHIKFRFLLIKARFRNYTPLEGQDAEYRYDAFVSHSSKDEEWIIQKLLPELEENGSPKFKMCYHERDFTGGKAIVDNIIECIAESRKTICVISEHFLESEWCKYEQTMALHRLFDDHKDVLILVLLKKVPDKKLTKYEKMHKLMKRKTYLEWPGNSPEKQQVFWQKLRNALMCGVKPSKNIDL</sequence>
<keyword evidence="3" id="KW-0433">Leucine-rich repeat</keyword>
<dbReference type="SUPFAM" id="SSF52058">
    <property type="entry name" value="L domain-like"/>
    <property type="match status" value="2"/>
</dbReference>
<dbReference type="InterPro" id="IPR001611">
    <property type="entry name" value="Leu-rich_rpt"/>
</dbReference>
<dbReference type="PROSITE" id="PS50104">
    <property type="entry name" value="TIR"/>
    <property type="match status" value="1"/>
</dbReference>
<dbReference type="PRINTS" id="PR00019">
    <property type="entry name" value="LEURICHRPT"/>
</dbReference>
<comment type="similarity">
    <text evidence="2">Belongs to the Toll-like receptor family.</text>
</comment>
<dbReference type="Pfam" id="PF13855">
    <property type="entry name" value="LRR_8"/>
    <property type="match status" value="6"/>
</dbReference>
<keyword evidence="10" id="KW-0325">Glycoprotein</keyword>
<protein>
    <submittedName>
        <fullName evidence="14">Toll-like receptor 3-like</fullName>
    </submittedName>
</protein>
<dbReference type="Gene3D" id="3.80.10.10">
    <property type="entry name" value="Ribonuclease Inhibitor"/>
    <property type="match status" value="2"/>
</dbReference>
<dbReference type="InterPro" id="IPR003591">
    <property type="entry name" value="Leu-rich_rpt_typical-subtyp"/>
</dbReference>
<evidence type="ECO:0000256" key="10">
    <source>
        <dbReference type="ARBA" id="ARBA00023180"/>
    </source>
</evidence>
<proteinExistence type="inferred from homology"/>
<dbReference type="InterPro" id="IPR000157">
    <property type="entry name" value="TIR_dom"/>
</dbReference>
<evidence type="ECO:0000256" key="11">
    <source>
        <dbReference type="SAM" id="Phobius"/>
    </source>
</evidence>
<keyword evidence="8 11" id="KW-0472">Membrane</keyword>
<reference evidence="14" key="1">
    <citation type="submission" date="2025-08" db="UniProtKB">
        <authorList>
            <consortium name="RefSeq"/>
        </authorList>
    </citation>
    <scope>IDENTIFICATION</scope>
    <source>
        <tissue evidence="14">Testes</tissue>
    </source>
</reference>
<dbReference type="PIRSF" id="PIRSF037595">
    <property type="entry name" value="Toll-like_receptor"/>
    <property type="match status" value="1"/>
</dbReference>
<evidence type="ECO:0000313" key="14">
    <source>
        <dbReference type="RefSeq" id="XP_002732314.1"/>
    </source>
</evidence>
<evidence type="ECO:0000256" key="9">
    <source>
        <dbReference type="ARBA" id="ARBA00023170"/>
    </source>
</evidence>
<dbReference type="InterPro" id="IPR017241">
    <property type="entry name" value="Toll-like_receptor"/>
</dbReference>
<evidence type="ECO:0000313" key="13">
    <source>
        <dbReference type="Proteomes" id="UP000694865"/>
    </source>
</evidence>
<dbReference type="Gene3D" id="3.40.50.10140">
    <property type="entry name" value="Toll/interleukin-1 receptor homology (TIR) domain"/>
    <property type="match status" value="1"/>
</dbReference>
<keyword evidence="9" id="KW-0675">Receptor</keyword>
<evidence type="ECO:0000256" key="2">
    <source>
        <dbReference type="ARBA" id="ARBA00009634"/>
    </source>
</evidence>
<dbReference type="PANTHER" id="PTHR24365">
    <property type="entry name" value="TOLL-LIKE RECEPTOR"/>
    <property type="match status" value="1"/>
</dbReference>
<evidence type="ECO:0000256" key="1">
    <source>
        <dbReference type="ARBA" id="ARBA00004479"/>
    </source>
</evidence>
<evidence type="ECO:0000256" key="7">
    <source>
        <dbReference type="ARBA" id="ARBA00022989"/>
    </source>
</evidence>
<evidence type="ECO:0000256" key="3">
    <source>
        <dbReference type="ARBA" id="ARBA00022614"/>
    </source>
</evidence>
<dbReference type="InterPro" id="IPR026906">
    <property type="entry name" value="LRR_5"/>
</dbReference>
<dbReference type="Pfam" id="PF13306">
    <property type="entry name" value="LRR_5"/>
    <property type="match status" value="1"/>
</dbReference>
<keyword evidence="5" id="KW-0732">Signal</keyword>
<accession>A0ABM0GL50</accession>
<dbReference type="GeneID" id="100376153"/>
<comment type="subcellular location">
    <subcellularLocation>
        <location evidence="1">Membrane</location>
        <topology evidence="1">Single-pass type I membrane protein</topology>
    </subcellularLocation>
</comment>
<keyword evidence="6" id="KW-0677">Repeat</keyword>
<dbReference type="RefSeq" id="XP_002732314.1">
    <property type="nucleotide sequence ID" value="XM_002732268.2"/>
</dbReference>
<feature type="domain" description="TIR" evidence="12">
    <location>
        <begin position="700"/>
        <end position="844"/>
    </location>
</feature>
<organism evidence="13 14">
    <name type="scientific">Saccoglossus kowalevskii</name>
    <name type="common">Acorn worm</name>
    <dbReference type="NCBI Taxonomy" id="10224"/>
    <lineage>
        <taxon>Eukaryota</taxon>
        <taxon>Metazoa</taxon>
        <taxon>Hemichordata</taxon>
        <taxon>Enteropneusta</taxon>
        <taxon>Harrimaniidae</taxon>
        <taxon>Saccoglossus</taxon>
    </lineage>
</organism>
<dbReference type="PROSITE" id="PS51450">
    <property type="entry name" value="LRR"/>
    <property type="match status" value="5"/>
</dbReference>
<feature type="transmembrane region" description="Helical" evidence="11">
    <location>
        <begin position="7"/>
        <end position="26"/>
    </location>
</feature>
<keyword evidence="13" id="KW-1185">Reference proteome</keyword>
<dbReference type="SUPFAM" id="SSF52200">
    <property type="entry name" value="Toll/Interleukin receptor TIR domain"/>
    <property type="match status" value="1"/>
</dbReference>
<dbReference type="InterPro" id="IPR000483">
    <property type="entry name" value="Cys-rich_flank_reg_C"/>
</dbReference>
<dbReference type="SMART" id="SM00369">
    <property type="entry name" value="LRR_TYP"/>
    <property type="match status" value="17"/>
</dbReference>
<dbReference type="Pfam" id="PF01582">
    <property type="entry name" value="TIR"/>
    <property type="match status" value="1"/>
</dbReference>
<dbReference type="SMART" id="SM00365">
    <property type="entry name" value="LRR_SD22"/>
    <property type="match status" value="8"/>
</dbReference>
<evidence type="ECO:0000256" key="5">
    <source>
        <dbReference type="ARBA" id="ARBA00022729"/>
    </source>
</evidence>
<evidence type="ECO:0000256" key="8">
    <source>
        <dbReference type="ARBA" id="ARBA00023136"/>
    </source>
</evidence>
<dbReference type="InterPro" id="IPR032675">
    <property type="entry name" value="LRR_dom_sf"/>
</dbReference>
<feature type="transmembrane region" description="Helical" evidence="11">
    <location>
        <begin position="650"/>
        <end position="670"/>
    </location>
</feature>
<keyword evidence="4 11" id="KW-0812">Transmembrane</keyword>
<dbReference type="Proteomes" id="UP000694865">
    <property type="component" value="Unplaced"/>
</dbReference>
<dbReference type="SMART" id="SM00082">
    <property type="entry name" value="LRRCT"/>
    <property type="match status" value="1"/>
</dbReference>
<gene>
    <name evidence="14" type="primary">LOC100376153</name>
</gene>
<dbReference type="PANTHER" id="PTHR24365:SF530">
    <property type="entry name" value="MSTPROX-RELATED"/>
    <property type="match status" value="1"/>
</dbReference>
<dbReference type="InterPro" id="IPR035897">
    <property type="entry name" value="Toll_tir_struct_dom_sf"/>
</dbReference>
<name>A0ABM0GL50_SACKO</name>
<evidence type="ECO:0000259" key="12">
    <source>
        <dbReference type="PROSITE" id="PS50104"/>
    </source>
</evidence>
<evidence type="ECO:0000256" key="4">
    <source>
        <dbReference type="ARBA" id="ARBA00022692"/>
    </source>
</evidence>
<evidence type="ECO:0000256" key="6">
    <source>
        <dbReference type="ARBA" id="ARBA00022737"/>
    </source>
</evidence>